<feature type="domain" description="LRAT" evidence="4">
    <location>
        <begin position="93"/>
        <end position="227"/>
    </location>
</feature>
<evidence type="ECO:0000313" key="6">
    <source>
        <dbReference type="Proteomes" id="UP000191154"/>
    </source>
</evidence>
<dbReference type="InterPro" id="IPR007053">
    <property type="entry name" value="LRAT_dom"/>
</dbReference>
<proteinExistence type="predicted"/>
<sequence>MSIFDNIIATFDVATDLVKEVVSDAIQDGAEKILDSVDLAERRAYRKIDKLGDKTSAVLGVDKYKNSSLLERFNHVFFSGHTERKTKVEYGDIIGIDRGLYQHYAVYIGENRVIHYSGAGNDFGLDIKIREDDMSVFLNGSKEYFVFDCETKGKHKLKANSSLMTGVLSLDHFFSIFDFRELLEVYNPEETVSRAKSKLGENKYNLVSNNCEHFAIWCKTGIYKSTQVDKILKILMPVPLKFIKIL</sequence>
<dbReference type="GO" id="GO:0008970">
    <property type="term" value="F:phospholipase A1 activity"/>
    <property type="evidence" value="ECO:0007669"/>
    <property type="project" value="TreeGrafter"/>
</dbReference>
<dbReference type="PANTHER" id="PTHR13943:SF77">
    <property type="entry name" value="LRAT DOMAIN-CONTAINING PROTEIN"/>
    <property type="match status" value="1"/>
</dbReference>
<dbReference type="PANTHER" id="PTHR13943">
    <property type="entry name" value="HRAS-LIKE SUPPRESSOR - RELATED"/>
    <property type="match status" value="1"/>
</dbReference>
<evidence type="ECO:0000256" key="3">
    <source>
        <dbReference type="ARBA" id="ARBA00023098"/>
    </source>
</evidence>
<dbReference type="RefSeq" id="WP_077867493.1">
    <property type="nucleotide sequence ID" value="NZ_LZYZ01000012.1"/>
</dbReference>
<keyword evidence="1" id="KW-0808">Transferase</keyword>
<dbReference type="InterPro" id="IPR051496">
    <property type="entry name" value="H-rev107_PLA/AT"/>
</dbReference>
<evidence type="ECO:0000256" key="1">
    <source>
        <dbReference type="ARBA" id="ARBA00022679"/>
    </source>
</evidence>
<dbReference type="AlphaFoldDB" id="A0A1S8MNB0"/>
<dbReference type="Proteomes" id="UP000191154">
    <property type="component" value="Unassembled WGS sequence"/>
</dbReference>
<dbReference type="GO" id="GO:0016410">
    <property type="term" value="F:N-acyltransferase activity"/>
    <property type="evidence" value="ECO:0007669"/>
    <property type="project" value="TreeGrafter"/>
</dbReference>
<reference evidence="5 6" key="1">
    <citation type="submission" date="2016-05" db="EMBL/GenBank/DDBJ databases">
        <title>Microbial solvent formation.</title>
        <authorList>
            <person name="Poehlein A."/>
            <person name="Montoya Solano J.D."/>
            <person name="Flitsch S."/>
            <person name="Krabben P."/>
            <person name="Duerre P."/>
            <person name="Daniel R."/>
        </authorList>
    </citation>
    <scope>NUCLEOTIDE SEQUENCE [LARGE SCALE GENOMIC DNA]</scope>
    <source>
        <strain evidence="5 6">L1-8</strain>
    </source>
</reference>
<accession>A0A1S8MNB0</accession>
<evidence type="ECO:0000256" key="2">
    <source>
        <dbReference type="ARBA" id="ARBA00022801"/>
    </source>
</evidence>
<keyword evidence="3" id="KW-0443">Lipid metabolism</keyword>
<dbReference type="EMBL" id="LZYZ01000012">
    <property type="protein sequence ID" value="OOM05676.1"/>
    <property type="molecule type" value="Genomic_DNA"/>
</dbReference>
<evidence type="ECO:0000259" key="4">
    <source>
        <dbReference type="PROSITE" id="PS51934"/>
    </source>
</evidence>
<gene>
    <name evidence="5" type="ORF">CLOSAC_45450</name>
</gene>
<dbReference type="GO" id="GO:0004623">
    <property type="term" value="F:phospholipase A2 activity"/>
    <property type="evidence" value="ECO:0007669"/>
    <property type="project" value="TreeGrafter"/>
</dbReference>
<protein>
    <submittedName>
        <fullName evidence="5">NC domain protein</fullName>
    </submittedName>
</protein>
<dbReference type="GO" id="GO:0005737">
    <property type="term" value="C:cytoplasm"/>
    <property type="evidence" value="ECO:0007669"/>
    <property type="project" value="TreeGrafter"/>
</dbReference>
<name>A0A1S8MNB0_CLOSA</name>
<dbReference type="Pfam" id="PF04970">
    <property type="entry name" value="LRAT"/>
    <property type="match status" value="1"/>
</dbReference>
<dbReference type="PROSITE" id="PS51934">
    <property type="entry name" value="LRAT"/>
    <property type="match status" value="1"/>
</dbReference>
<evidence type="ECO:0000313" key="5">
    <source>
        <dbReference type="EMBL" id="OOM05676.1"/>
    </source>
</evidence>
<dbReference type="GO" id="GO:0070292">
    <property type="term" value="P:N-acylphosphatidylethanolamine metabolic process"/>
    <property type="evidence" value="ECO:0007669"/>
    <property type="project" value="TreeGrafter"/>
</dbReference>
<dbReference type="Gene3D" id="3.90.1720.10">
    <property type="entry name" value="endopeptidase domain like (from Nostoc punctiforme)"/>
    <property type="match status" value="1"/>
</dbReference>
<comment type="caution">
    <text evidence="5">The sequence shown here is derived from an EMBL/GenBank/DDBJ whole genome shotgun (WGS) entry which is preliminary data.</text>
</comment>
<keyword evidence="2" id="KW-0378">Hydrolase</keyword>
<organism evidence="5 6">
    <name type="scientific">Clostridium saccharobutylicum</name>
    <dbReference type="NCBI Taxonomy" id="169679"/>
    <lineage>
        <taxon>Bacteria</taxon>
        <taxon>Bacillati</taxon>
        <taxon>Bacillota</taxon>
        <taxon>Clostridia</taxon>
        <taxon>Eubacteriales</taxon>
        <taxon>Clostridiaceae</taxon>
        <taxon>Clostridium</taxon>
    </lineage>
</organism>